<dbReference type="AlphaFoldDB" id="A0A5N5UMZ1"/>
<keyword evidence="2" id="KW-0479">Metal-binding</keyword>
<evidence type="ECO:0000313" key="6">
    <source>
        <dbReference type="EMBL" id="KAB7515937.1"/>
    </source>
</evidence>
<accession>A0A5N5UBN4</accession>
<dbReference type="PROSITE" id="PS51296">
    <property type="entry name" value="RIESKE"/>
    <property type="match status" value="1"/>
</dbReference>
<feature type="domain" description="Rieske" evidence="5">
    <location>
        <begin position="17"/>
        <end position="108"/>
    </location>
</feature>
<accession>A0A5N5UMZ1</accession>
<evidence type="ECO:0000256" key="3">
    <source>
        <dbReference type="ARBA" id="ARBA00023004"/>
    </source>
</evidence>
<evidence type="ECO:0000259" key="5">
    <source>
        <dbReference type="PROSITE" id="PS51296"/>
    </source>
</evidence>
<dbReference type="OrthoDB" id="250454at2157"/>
<dbReference type="EMBL" id="QMDY01000001">
    <property type="protein sequence ID" value="KAB7520023.1"/>
    <property type="molecule type" value="Genomic_DNA"/>
</dbReference>
<evidence type="ECO:0000313" key="7">
    <source>
        <dbReference type="EMBL" id="KAB7516850.1"/>
    </source>
</evidence>
<gene>
    <name evidence="6" type="ORF">DM867_02000</name>
    <name evidence="7" type="ORF">DMP03_05650</name>
    <name evidence="8" type="ORF">DP108_01885</name>
</gene>
<dbReference type="Proteomes" id="UP000326207">
    <property type="component" value="Unassembled WGS sequence"/>
</dbReference>
<keyword evidence="3" id="KW-0408">Iron</keyword>
<evidence type="ECO:0000256" key="2">
    <source>
        <dbReference type="ARBA" id="ARBA00022723"/>
    </source>
</evidence>
<dbReference type="GO" id="GO:0051537">
    <property type="term" value="F:2 iron, 2 sulfur cluster binding"/>
    <property type="evidence" value="ECO:0007669"/>
    <property type="project" value="UniProtKB-KW"/>
</dbReference>
<organism evidence="8 9">
    <name type="scientific">Halosegnis rubeus</name>
    <dbReference type="NCBI Taxonomy" id="2212850"/>
    <lineage>
        <taxon>Archaea</taxon>
        <taxon>Methanobacteriati</taxon>
        <taxon>Methanobacteriota</taxon>
        <taxon>Stenosarchaea group</taxon>
        <taxon>Halobacteria</taxon>
        <taxon>Halobacteriales</taxon>
        <taxon>Natronomonadaceae</taxon>
        <taxon>Halosegnis</taxon>
    </lineage>
</organism>
<dbReference type="RefSeq" id="WP_152119730.1">
    <property type="nucleotide sequence ID" value="NZ_QJOW01000002.1"/>
</dbReference>
<reference evidence="9 10" key="1">
    <citation type="submission" date="2019-10" db="EMBL/GenBank/DDBJ databases">
        <title>Unraveling microbial dark matter from salterns through culturing: the case of the genus Halosegnis.</title>
        <authorList>
            <person name="Duran-Viseras A."/>
            <person name="Andrei A.-S."/>
            <person name="Vera-Gargallo B."/>
            <person name="Ghai R."/>
            <person name="Sanchez-Porro C."/>
            <person name="Ventosa A."/>
        </authorList>
    </citation>
    <scope>NUCLEOTIDE SEQUENCE [LARGE SCALE GENOMIC DNA]</scope>
    <source>
        <strain evidence="7 10">F17-44</strain>
        <strain evidence="6 11">F18-79</strain>
        <strain evidence="8 9">F19-13</strain>
    </source>
</reference>
<dbReference type="EMBL" id="QKKZ01000001">
    <property type="protein sequence ID" value="KAB7515937.1"/>
    <property type="molecule type" value="Genomic_DNA"/>
</dbReference>
<evidence type="ECO:0000313" key="10">
    <source>
        <dbReference type="Proteomes" id="UP000326302"/>
    </source>
</evidence>
<dbReference type="EMBL" id="QJOW01000002">
    <property type="protein sequence ID" value="KAB7516850.1"/>
    <property type="molecule type" value="Genomic_DNA"/>
</dbReference>
<dbReference type="SUPFAM" id="SSF50022">
    <property type="entry name" value="ISP domain"/>
    <property type="match status" value="1"/>
</dbReference>
<dbReference type="InterPro" id="IPR036922">
    <property type="entry name" value="Rieske_2Fe-2S_sf"/>
</dbReference>
<evidence type="ECO:0000256" key="1">
    <source>
        <dbReference type="ARBA" id="ARBA00022714"/>
    </source>
</evidence>
<dbReference type="Pfam" id="PF00355">
    <property type="entry name" value="Rieske"/>
    <property type="match status" value="1"/>
</dbReference>
<comment type="caution">
    <text evidence="8">The sequence shown here is derived from an EMBL/GenBank/DDBJ whole genome shotgun (WGS) entry which is preliminary data.</text>
</comment>
<protein>
    <submittedName>
        <fullName evidence="8">Rieske 2Fe-2S domain-containing protein</fullName>
    </submittedName>
</protein>
<evidence type="ECO:0000313" key="9">
    <source>
        <dbReference type="Proteomes" id="UP000326207"/>
    </source>
</evidence>
<evidence type="ECO:0000313" key="11">
    <source>
        <dbReference type="Proteomes" id="UP000326865"/>
    </source>
</evidence>
<accession>A0A5N5UEE0</accession>
<keyword evidence="1" id="KW-0001">2Fe-2S</keyword>
<dbReference type="Gene3D" id="2.102.10.10">
    <property type="entry name" value="Rieske [2Fe-2S] iron-sulphur domain"/>
    <property type="match status" value="1"/>
</dbReference>
<keyword evidence="4" id="KW-0411">Iron-sulfur</keyword>
<keyword evidence="11" id="KW-1185">Reference proteome</keyword>
<sequence>MERITTTDEVPEQGSFLFTVTESDGREEEVILIRDSEDEIAAWKNFCQHEIDQRLDRGNGAVTRDGGVICPKHGSIFDGSTGYCDNGKAAGSTLAEVDITINRTDVYLTDDDLAFEHVGGISDDDMPGSSSHLGF</sequence>
<dbReference type="Proteomes" id="UP000326302">
    <property type="component" value="Unassembled WGS sequence"/>
</dbReference>
<proteinExistence type="predicted"/>
<dbReference type="Proteomes" id="UP000326865">
    <property type="component" value="Unassembled WGS sequence"/>
</dbReference>
<dbReference type="GO" id="GO:0046872">
    <property type="term" value="F:metal ion binding"/>
    <property type="evidence" value="ECO:0007669"/>
    <property type="project" value="UniProtKB-KW"/>
</dbReference>
<name>A0A5N5UMZ1_9EURY</name>
<evidence type="ECO:0000313" key="8">
    <source>
        <dbReference type="EMBL" id="KAB7520023.1"/>
    </source>
</evidence>
<evidence type="ECO:0000256" key="4">
    <source>
        <dbReference type="ARBA" id="ARBA00023014"/>
    </source>
</evidence>
<dbReference type="InterPro" id="IPR017941">
    <property type="entry name" value="Rieske_2Fe-2S"/>
</dbReference>